<evidence type="ECO:0000256" key="10">
    <source>
        <dbReference type="ARBA" id="ARBA00022679"/>
    </source>
</evidence>
<reference evidence="21 22" key="1">
    <citation type="submission" date="2019-02" db="EMBL/GenBank/DDBJ databases">
        <title>Deep-cultivation of Planctomycetes and their phenomic and genomic characterization uncovers novel biology.</title>
        <authorList>
            <person name="Wiegand S."/>
            <person name="Jogler M."/>
            <person name="Boedeker C."/>
            <person name="Pinto D."/>
            <person name="Vollmers J."/>
            <person name="Rivas-Marin E."/>
            <person name="Kohn T."/>
            <person name="Peeters S.H."/>
            <person name="Heuer A."/>
            <person name="Rast P."/>
            <person name="Oberbeckmann S."/>
            <person name="Bunk B."/>
            <person name="Jeske O."/>
            <person name="Meyerdierks A."/>
            <person name="Storesund J.E."/>
            <person name="Kallscheuer N."/>
            <person name="Luecker S."/>
            <person name="Lage O.M."/>
            <person name="Pohl T."/>
            <person name="Merkel B.J."/>
            <person name="Hornburger P."/>
            <person name="Mueller R.-W."/>
            <person name="Bruemmer F."/>
            <person name="Labrenz M."/>
            <person name="Spormann A.M."/>
            <person name="Op den Camp H."/>
            <person name="Overmann J."/>
            <person name="Amann R."/>
            <person name="Jetten M.S.M."/>
            <person name="Mascher T."/>
            <person name="Medema M.H."/>
            <person name="Devos D.P."/>
            <person name="Kaster A.-K."/>
            <person name="Ovreas L."/>
            <person name="Rohde M."/>
            <person name="Galperin M.Y."/>
            <person name="Jogler C."/>
        </authorList>
    </citation>
    <scope>NUCLEOTIDE SEQUENCE [LARGE SCALE GENOMIC DNA]</scope>
    <source>
        <strain evidence="21 22">Pan216</strain>
    </source>
</reference>
<dbReference type="Gene3D" id="3.40.50.620">
    <property type="entry name" value="HUPs"/>
    <property type="match status" value="1"/>
</dbReference>
<evidence type="ECO:0000256" key="13">
    <source>
        <dbReference type="ARBA" id="ARBA00022777"/>
    </source>
</evidence>
<dbReference type="GO" id="GO:0005524">
    <property type="term" value="F:ATP binding"/>
    <property type="evidence" value="ECO:0007669"/>
    <property type="project" value="UniProtKB-KW"/>
</dbReference>
<keyword evidence="14" id="KW-0274">FAD</keyword>
<evidence type="ECO:0000256" key="8">
    <source>
        <dbReference type="ARBA" id="ARBA00022630"/>
    </source>
</evidence>
<dbReference type="EC" id="2.7.7.2" evidence="6"/>
<gene>
    <name evidence="21" type="primary">ribF</name>
    <name evidence="21" type="ORF">Pan216_01220</name>
</gene>
<keyword evidence="13 21" id="KW-0418">Kinase</keyword>
<dbReference type="InterPro" id="IPR023465">
    <property type="entry name" value="Riboflavin_kinase_dom_sf"/>
</dbReference>
<evidence type="ECO:0000256" key="2">
    <source>
        <dbReference type="ARBA" id="ARBA00004726"/>
    </source>
</evidence>
<evidence type="ECO:0000256" key="16">
    <source>
        <dbReference type="ARBA" id="ARBA00023268"/>
    </source>
</evidence>
<dbReference type="RefSeq" id="WP_145253379.1">
    <property type="nucleotide sequence ID" value="NZ_CP036279.1"/>
</dbReference>
<evidence type="ECO:0000256" key="14">
    <source>
        <dbReference type="ARBA" id="ARBA00022827"/>
    </source>
</evidence>
<keyword evidence="22" id="KW-1185">Reference proteome</keyword>
<keyword evidence="16" id="KW-0511">Multifunctional enzyme</keyword>
<dbReference type="PANTHER" id="PTHR22749:SF6">
    <property type="entry name" value="RIBOFLAVIN KINASE"/>
    <property type="match status" value="1"/>
</dbReference>
<comment type="catalytic activity">
    <reaction evidence="18">
        <text>riboflavin + ATP = FMN + ADP + H(+)</text>
        <dbReference type="Rhea" id="RHEA:14357"/>
        <dbReference type="ChEBI" id="CHEBI:15378"/>
        <dbReference type="ChEBI" id="CHEBI:30616"/>
        <dbReference type="ChEBI" id="CHEBI:57986"/>
        <dbReference type="ChEBI" id="CHEBI:58210"/>
        <dbReference type="ChEBI" id="CHEBI:456216"/>
        <dbReference type="EC" id="2.7.1.26"/>
    </reaction>
</comment>
<dbReference type="EC" id="2.7.1.26" evidence="5"/>
<dbReference type="SUPFAM" id="SSF52374">
    <property type="entry name" value="Nucleotidylyl transferase"/>
    <property type="match status" value="1"/>
</dbReference>
<dbReference type="SUPFAM" id="SSF82114">
    <property type="entry name" value="Riboflavin kinase-like"/>
    <property type="match status" value="1"/>
</dbReference>
<dbReference type="Proteomes" id="UP000317093">
    <property type="component" value="Chromosome"/>
</dbReference>
<name>A0A518AX55_9BACT</name>
<protein>
    <recommendedName>
        <fullName evidence="7">Bifunctional riboflavin kinase/FMN adenylyltransferase</fullName>
        <ecNumber evidence="5">2.7.1.26</ecNumber>
        <ecNumber evidence="6">2.7.7.2</ecNumber>
    </recommendedName>
    <alternativeName>
        <fullName evidence="17">Riboflavin biosynthesis protein RibF</fullName>
    </alternativeName>
</protein>
<evidence type="ECO:0000256" key="18">
    <source>
        <dbReference type="ARBA" id="ARBA00047880"/>
    </source>
</evidence>
<evidence type="ECO:0000256" key="11">
    <source>
        <dbReference type="ARBA" id="ARBA00022695"/>
    </source>
</evidence>
<comment type="similarity">
    <text evidence="4">Belongs to the RibF family.</text>
</comment>
<dbReference type="InterPro" id="IPR023468">
    <property type="entry name" value="Riboflavin_kinase"/>
</dbReference>
<dbReference type="NCBIfam" id="TIGR00083">
    <property type="entry name" value="ribF"/>
    <property type="match status" value="1"/>
</dbReference>
<organism evidence="21 22">
    <name type="scientific">Kolteria novifilia</name>
    <dbReference type="NCBI Taxonomy" id="2527975"/>
    <lineage>
        <taxon>Bacteria</taxon>
        <taxon>Pseudomonadati</taxon>
        <taxon>Planctomycetota</taxon>
        <taxon>Planctomycetia</taxon>
        <taxon>Kolteriales</taxon>
        <taxon>Kolteriaceae</taxon>
        <taxon>Kolteria</taxon>
    </lineage>
</organism>
<sequence>MIHDCFDELPSELRHGVVSIGNFDGVHRGHRRLLARLRTRAQALGAPAIAVSFEPHPIALLRPQFAPTPLVWPGRKAELLRAAGADGVIIYQADHRLLDLEARAFFDDIIRGRLQAVAMVEGPNFGFGKGRAGNVDTLRQFCREATMPCDIVGLVEGEGEAVSSTRIRGALREGEIEDAQRMLGRPHRIRGKVVQGDQRGATIGFPTANLESIPVLVPKDGVYAVRVHVGETPYAGACHVGTNPTFDQEKRKVEIHLLDYSGSLYGAWVEVDFLSRLRGTERFADLAALKAQLAQDVDEVRRRVLTQEQEQERSSAARRAELCSTISEWIMQEVEPSLRTTGGSFGSATLQDDGLLQLRWRFDRTPLPHERQTLLFGLEQQLRRVFPEVTAVTSTTDSMVST</sequence>
<accession>A0A518AX55</accession>
<evidence type="ECO:0000256" key="17">
    <source>
        <dbReference type="ARBA" id="ARBA00032176"/>
    </source>
</evidence>
<evidence type="ECO:0000313" key="22">
    <source>
        <dbReference type="Proteomes" id="UP000317093"/>
    </source>
</evidence>
<dbReference type="InterPro" id="IPR014729">
    <property type="entry name" value="Rossmann-like_a/b/a_fold"/>
</dbReference>
<evidence type="ECO:0000256" key="6">
    <source>
        <dbReference type="ARBA" id="ARBA00012393"/>
    </source>
</evidence>
<dbReference type="FunFam" id="3.40.50.620:FF:000021">
    <property type="entry name" value="Riboflavin biosynthesis protein"/>
    <property type="match status" value="1"/>
</dbReference>
<proteinExistence type="inferred from homology"/>
<keyword evidence="12" id="KW-0547">Nucleotide-binding</keyword>
<dbReference type="Pfam" id="PF01687">
    <property type="entry name" value="Flavokinase"/>
    <property type="match status" value="1"/>
</dbReference>
<dbReference type="CDD" id="cd02064">
    <property type="entry name" value="FAD_synthetase_N"/>
    <property type="match status" value="1"/>
</dbReference>
<dbReference type="KEGG" id="knv:Pan216_01220"/>
<keyword evidence="15" id="KW-0067">ATP-binding</keyword>
<comment type="catalytic activity">
    <reaction evidence="19">
        <text>FMN + ATP + H(+) = FAD + diphosphate</text>
        <dbReference type="Rhea" id="RHEA:17237"/>
        <dbReference type="ChEBI" id="CHEBI:15378"/>
        <dbReference type="ChEBI" id="CHEBI:30616"/>
        <dbReference type="ChEBI" id="CHEBI:33019"/>
        <dbReference type="ChEBI" id="CHEBI:57692"/>
        <dbReference type="ChEBI" id="CHEBI:58210"/>
        <dbReference type="EC" id="2.7.7.2"/>
    </reaction>
</comment>
<dbReference type="UniPathway" id="UPA00277">
    <property type="reaction ID" value="UER00407"/>
</dbReference>
<evidence type="ECO:0000256" key="15">
    <source>
        <dbReference type="ARBA" id="ARBA00022840"/>
    </source>
</evidence>
<dbReference type="GO" id="GO:0006747">
    <property type="term" value="P:FAD biosynthetic process"/>
    <property type="evidence" value="ECO:0007669"/>
    <property type="project" value="UniProtKB-UniPathway"/>
</dbReference>
<keyword evidence="11" id="KW-0548">Nucleotidyltransferase</keyword>
<dbReference type="GO" id="GO:0008531">
    <property type="term" value="F:riboflavin kinase activity"/>
    <property type="evidence" value="ECO:0007669"/>
    <property type="project" value="UniProtKB-EC"/>
</dbReference>
<keyword evidence="9" id="KW-0288">FMN</keyword>
<dbReference type="Gene3D" id="2.40.30.30">
    <property type="entry name" value="Riboflavin kinase-like"/>
    <property type="match status" value="1"/>
</dbReference>
<evidence type="ECO:0000256" key="9">
    <source>
        <dbReference type="ARBA" id="ARBA00022643"/>
    </source>
</evidence>
<evidence type="ECO:0000256" key="1">
    <source>
        <dbReference type="ARBA" id="ARBA00002121"/>
    </source>
</evidence>
<comment type="pathway">
    <text evidence="2">Cofactor biosynthesis; FAD biosynthesis; FAD from FMN: step 1/1.</text>
</comment>
<dbReference type="AlphaFoldDB" id="A0A518AX55"/>
<evidence type="ECO:0000256" key="3">
    <source>
        <dbReference type="ARBA" id="ARBA00005201"/>
    </source>
</evidence>
<dbReference type="UniPathway" id="UPA00276">
    <property type="reaction ID" value="UER00406"/>
</dbReference>
<keyword evidence="8" id="KW-0285">Flavoprotein</keyword>
<keyword evidence="10" id="KW-0808">Transferase</keyword>
<dbReference type="GO" id="GO:0003919">
    <property type="term" value="F:FMN adenylyltransferase activity"/>
    <property type="evidence" value="ECO:0007669"/>
    <property type="project" value="UniProtKB-EC"/>
</dbReference>
<dbReference type="InterPro" id="IPR002606">
    <property type="entry name" value="Riboflavin_kinase_bac"/>
</dbReference>
<dbReference type="GO" id="GO:0009398">
    <property type="term" value="P:FMN biosynthetic process"/>
    <property type="evidence" value="ECO:0007669"/>
    <property type="project" value="UniProtKB-UniPathway"/>
</dbReference>
<feature type="domain" description="Riboflavin kinase" evidence="20">
    <location>
        <begin position="182"/>
        <end position="305"/>
    </location>
</feature>
<comment type="pathway">
    <text evidence="3">Cofactor biosynthesis; FMN biosynthesis; FMN from riboflavin (ATP route): step 1/1.</text>
</comment>
<dbReference type="GO" id="GO:0009231">
    <property type="term" value="P:riboflavin biosynthetic process"/>
    <property type="evidence" value="ECO:0007669"/>
    <property type="project" value="InterPro"/>
</dbReference>
<dbReference type="FunFam" id="2.40.30.30:FF:000003">
    <property type="entry name" value="Riboflavin biosynthesis protein"/>
    <property type="match status" value="1"/>
</dbReference>
<evidence type="ECO:0000256" key="19">
    <source>
        <dbReference type="ARBA" id="ARBA00049494"/>
    </source>
</evidence>
<evidence type="ECO:0000313" key="21">
    <source>
        <dbReference type="EMBL" id="QDU59294.1"/>
    </source>
</evidence>
<evidence type="ECO:0000256" key="12">
    <source>
        <dbReference type="ARBA" id="ARBA00022741"/>
    </source>
</evidence>
<dbReference type="SMART" id="SM00904">
    <property type="entry name" value="Flavokinase"/>
    <property type="match status" value="1"/>
</dbReference>
<dbReference type="InterPro" id="IPR015864">
    <property type="entry name" value="FAD_synthase"/>
</dbReference>
<dbReference type="InterPro" id="IPR015865">
    <property type="entry name" value="Riboflavin_kinase_bac/euk"/>
</dbReference>
<dbReference type="Pfam" id="PF06574">
    <property type="entry name" value="FAD_syn"/>
    <property type="match status" value="1"/>
</dbReference>
<dbReference type="NCBIfam" id="NF004160">
    <property type="entry name" value="PRK05627.1-3"/>
    <property type="match status" value="1"/>
</dbReference>
<dbReference type="EMBL" id="CP036279">
    <property type="protein sequence ID" value="QDU59294.1"/>
    <property type="molecule type" value="Genomic_DNA"/>
</dbReference>
<dbReference type="OrthoDB" id="9803667at2"/>
<comment type="function">
    <text evidence="1">Catalyzes the phosphorylation of riboflavin to FMN followed by the adenylation of FMN to FAD.</text>
</comment>
<evidence type="ECO:0000259" key="20">
    <source>
        <dbReference type="SMART" id="SM00904"/>
    </source>
</evidence>
<evidence type="ECO:0000256" key="5">
    <source>
        <dbReference type="ARBA" id="ARBA00012105"/>
    </source>
</evidence>
<dbReference type="PANTHER" id="PTHR22749">
    <property type="entry name" value="RIBOFLAVIN KINASE/FMN ADENYLYLTRANSFERASE"/>
    <property type="match status" value="1"/>
</dbReference>
<evidence type="ECO:0000256" key="4">
    <source>
        <dbReference type="ARBA" id="ARBA00010214"/>
    </source>
</evidence>
<evidence type="ECO:0000256" key="7">
    <source>
        <dbReference type="ARBA" id="ARBA00018483"/>
    </source>
</evidence>